<sequence length="183" mass="21386">TEKNHKPDDKMDEPELFQVTTEPESEQISIARYVHRNIVKDKLIQKEEHGSDEDPRASVPLKERKNEDSSKISGKKPEKDREETTSKADLVEQFSPVEIRSDNKENQESSAELYDKSELNDLNQEGPYHIYHPNGSYRKTVFNAENHLTQFQLSSEVNYVPIVESIYTYDPRTFVFQRLLLRT</sequence>
<feature type="non-terminal residue" evidence="2">
    <location>
        <position position="1"/>
    </location>
</feature>
<keyword evidence="3" id="KW-1185">Reference proteome</keyword>
<dbReference type="EMBL" id="JAACXV010016105">
    <property type="protein sequence ID" value="KAF7264758.1"/>
    <property type="molecule type" value="Genomic_DNA"/>
</dbReference>
<comment type="caution">
    <text evidence="2">The sequence shown here is derived from an EMBL/GenBank/DDBJ whole genome shotgun (WGS) entry which is preliminary data.</text>
</comment>
<reference evidence="2" key="1">
    <citation type="submission" date="2020-08" db="EMBL/GenBank/DDBJ databases">
        <title>Genome sequencing and assembly of the red palm weevil Rhynchophorus ferrugineus.</title>
        <authorList>
            <person name="Dias G.B."/>
            <person name="Bergman C.M."/>
            <person name="Manee M."/>
        </authorList>
    </citation>
    <scope>NUCLEOTIDE SEQUENCE</scope>
    <source>
        <strain evidence="2">AA-2017</strain>
        <tissue evidence="2">Whole larva</tissue>
    </source>
</reference>
<evidence type="ECO:0000256" key="1">
    <source>
        <dbReference type="SAM" id="MobiDB-lite"/>
    </source>
</evidence>
<protein>
    <submittedName>
        <fullName evidence="2">Uncharacterized protein</fullName>
    </submittedName>
</protein>
<name>A0A834HNF9_RHYFE</name>
<dbReference type="OrthoDB" id="6781591at2759"/>
<feature type="region of interest" description="Disordered" evidence="1">
    <location>
        <begin position="43"/>
        <end position="119"/>
    </location>
</feature>
<organism evidence="2 3">
    <name type="scientific">Rhynchophorus ferrugineus</name>
    <name type="common">Red palm weevil</name>
    <name type="synonym">Curculio ferrugineus</name>
    <dbReference type="NCBI Taxonomy" id="354439"/>
    <lineage>
        <taxon>Eukaryota</taxon>
        <taxon>Metazoa</taxon>
        <taxon>Ecdysozoa</taxon>
        <taxon>Arthropoda</taxon>
        <taxon>Hexapoda</taxon>
        <taxon>Insecta</taxon>
        <taxon>Pterygota</taxon>
        <taxon>Neoptera</taxon>
        <taxon>Endopterygota</taxon>
        <taxon>Coleoptera</taxon>
        <taxon>Polyphaga</taxon>
        <taxon>Cucujiformia</taxon>
        <taxon>Curculionidae</taxon>
        <taxon>Dryophthorinae</taxon>
        <taxon>Rhynchophorus</taxon>
    </lineage>
</organism>
<evidence type="ECO:0000313" key="2">
    <source>
        <dbReference type="EMBL" id="KAF7264758.1"/>
    </source>
</evidence>
<feature type="region of interest" description="Disordered" evidence="1">
    <location>
        <begin position="1"/>
        <end position="28"/>
    </location>
</feature>
<proteinExistence type="predicted"/>
<gene>
    <name evidence="2" type="ORF">GWI33_022474</name>
</gene>
<dbReference type="Proteomes" id="UP000625711">
    <property type="component" value="Unassembled WGS sequence"/>
</dbReference>
<feature type="compositionally biased region" description="Basic and acidic residues" evidence="1">
    <location>
        <begin position="99"/>
        <end position="119"/>
    </location>
</feature>
<accession>A0A834HNF9</accession>
<dbReference type="AlphaFoldDB" id="A0A834HNF9"/>
<feature type="compositionally biased region" description="Basic and acidic residues" evidence="1">
    <location>
        <begin position="43"/>
        <end position="90"/>
    </location>
</feature>
<feature type="compositionally biased region" description="Polar residues" evidence="1">
    <location>
        <begin position="18"/>
        <end position="28"/>
    </location>
</feature>
<evidence type="ECO:0000313" key="3">
    <source>
        <dbReference type="Proteomes" id="UP000625711"/>
    </source>
</evidence>